<accession>A0A085W9C1</accession>
<keyword evidence="1" id="KW-0449">Lipoprotein</keyword>
<reference evidence="1 2" key="1">
    <citation type="submission" date="2014-04" db="EMBL/GenBank/DDBJ databases">
        <title>Genome assembly of Hyalangium minutum DSM 14724.</title>
        <authorList>
            <person name="Sharma G."/>
            <person name="Subramanian S."/>
        </authorList>
    </citation>
    <scope>NUCLEOTIDE SEQUENCE [LARGE SCALE GENOMIC DNA]</scope>
    <source>
        <strain evidence="1 2">DSM 14724</strain>
    </source>
</reference>
<proteinExistence type="predicted"/>
<comment type="caution">
    <text evidence="1">The sequence shown here is derived from an EMBL/GenBank/DDBJ whole genome shotgun (WGS) entry which is preliminary data.</text>
</comment>
<dbReference type="RefSeq" id="WP_044194309.1">
    <property type="nucleotide sequence ID" value="NZ_JMCB01000014.1"/>
</dbReference>
<dbReference type="AlphaFoldDB" id="A0A085W9C1"/>
<dbReference type="EMBL" id="JMCB01000014">
    <property type="protein sequence ID" value="KFE64284.1"/>
    <property type="molecule type" value="Genomic_DNA"/>
</dbReference>
<gene>
    <name evidence="1" type="ORF">DB31_2078</name>
</gene>
<protein>
    <submittedName>
        <fullName evidence="1">Putative lipoprotein</fullName>
    </submittedName>
</protein>
<evidence type="ECO:0000313" key="1">
    <source>
        <dbReference type="EMBL" id="KFE64284.1"/>
    </source>
</evidence>
<name>A0A085W9C1_9BACT</name>
<dbReference type="OrthoDB" id="5383382at2"/>
<evidence type="ECO:0000313" key="2">
    <source>
        <dbReference type="Proteomes" id="UP000028725"/>
    </source>
</evidence>
<dbReference type="Proteomes" id="UP000028725">
    <property type="component" value="Unassembled WGS sequence"/>
</dbReference>
<keyword evidence="2" id="KW-1185">Reference proteome</keyword>
<sequence>MKNFSLGVLLLACTGCFHLHRKPVIAPEEVAAQIQFPEWSQDATTTLTGSQLKALQIALDDFRPIGTAPSTTGDAYTNCLLKLETYDAWVRRGEGMTFIHFTPKEDERCGLQPTLMDAGASYAVSDDGVILKRE</sequence>
<organism evidence="1 2">
    <name type="scientific">Hyalangium minutum</name>
    <dbReference type="NCBI Taxonomy" id="394096"/>
    <lineage>
        <taxon>Bacteria</taxon>
        <taxon>Pseudomonadati</taxon>
        <taxon>Myxococcota</taxon>
        <taxon>Myxococcia</taxon>
        <taxon>Myxococcales</taxon>
        <taxon>Cystobacterineae</taxon>
        <taxon>Archangiaceae</taxon>
        <taxon>Hyalangium</taxon>
    </lineage>
</organism>